<dbReference type="InterPro" id="IPR002885">
    <property type="entry name" value="PPR_rpt"/>
</dbReference>
<dbReference type="SUPFAM" id="SSF48452">
    <property type="entry name" value="TPR-like"/>
    <property type="match status" value="2"/>
</dbReference>
<dbReference type="Gene3D" id="1.25.10.10">
    <property type="entry name" value="Leucine-rich Repeat Variant"/>
    <property type="match status" value="1"/>
</dbReference>
<feature type="repeat" description="PPR" evidence="3">
    <location>
        <begin position="1610"/>
        <end position="1644"/>
    </location>
</feature>
<dbReference type="Pfam" id="PF08161">
    <property type="entry name" value="RRP12_HEAT"/>
    <property type="match status" value="1"/>
</dbReference>
<feature type="compositionally biased region" description="Low complexity" evidence="4">
    <location>
        <begin position="1093"/>
        <end position="1107"/>
    </location>
</feature>
<dbReference type="Pfam" id="PF13041">
    <property type="entry name" value="PPR_2"/>
    <property type="match status" value="5"/>
</dbReference>
<dbReference type="NCBIfam" id="TIGR00756">
    <property type="entry name" value="PPR"/>
    <property type="match status" value="13"/>
</dbReference>
<dbReference type="InterPro" id="IPR012978">
    <property type="entry name" value="HEAT_RRP12"/>
</dbReference>
<evidence type="ECO:0000259" key="5">
    <source>
        <dbReference type="Pfam" id="PF08161"/>
    </source>
</evidence>
<dbReference type="Gene3D" id="1.25.40.10">
    <property type="entry name" value="Tetratricopeptide repeat domain"/>
    <property type="match status" value="7"/>
</dbReference>
<dbReference type="Proteomes" id="UP000327013">
    <property type="component" value="Chromosome 7"/>
</dbReference>
<evidence type="ECO:0000256" key="3">
    <source>
        <dbReference type="PROSITE-ProRule" id="PRU00708"/>
    </source>
</evidence>
<gene>
    <name evidence="7" type="ORF">FH972_016809</name>
</gene>
<proteinExistence type="inferred from homology"/>
<feature type="repeat" description="PPR" evidence="3">
    <location>
        <begin position="1538"/>
        <end position="1572"/>
    </location>
</feature>
<name>A0A5N6RKR7_9ROSI</name>
<dbReference type="FunFam" id="1.25.40.10:FF:003312">
    <property type="entry name" value="Predicted protein"/>
    <property type="match status" value="1"/>
</dbReference>
<comment type="similarity">
    <text evidence="1">Belongs to the RRP12 family.</text>
</comment>
<organism evidence="7 8">
    <name type="scientific">Carpinus fangiana</name>
    <dbReference type="NCBI Taxonomy" id="176857"/>
    <lineage>
        <taxon>Eukaryota</taxon>
        <taxon>Viridiplantae</taxon>
        <taxon>Streptophyta</taxon>
        <taxon>Embryophyta</taxon>
        <taxon>Tracheophyta</taxon>
        <taxon>Spermatophyta</taxon>
        <taxon>Magnoliopsida</taxon>
        <taxon>eudicotyledons</taxon>
        <taxon>Gunneridae</taxon>
        <taxon>Pentapetalae</taxon>
        <taxon>rosids</taxon>
        <taxon>fabids</taxon>
        <taxon>Fagales</taxon>
        <taxon>Betulaceae</taxon>
        <taxon>Carpinus</taxon>
    </lineage>
</organism>
<evidence type="ECO:0000256" key="2">
    <source>
        <dbReference type="ARBA" id="ARBA00022737"/>
    </source>
</evidence>
<feature type="repeat" description="PPR" evidence="3">
    <location>
        <begin position="1645"/>
        <end position="1679"/>
    </location>
</feature>
<dbReference type="PANTHER" id="PTHR48412:SF1">
    <property type="entry name" value="ARM REPEAT SUPERFAMILY PROTEIN"/>
    <property type="match status" value="1"/>
</dbReference>
<dbReference type="FunFam" id="1.25.40.10:FF:000554">
    <property type="entry name" value="Pentatricopeptide repeat-containing protein At2g41720"/>
    <property type="match status" value="1"/>
</dbReference>
<feature type="repeat" description="PPR" evidence="3">
    <location>
        <begin position="1575"/>
        <end position="1609"/>
    </location>
</feature>
<sequence length="2072" mass="231878">MKKPSKTLSTMLGQEQNQEPQQDQQEEPLKDGSDVCQQLMDRYAKSSAPQHRHLVATAAAMRSILASESLPLTPSAYFAAAIDSASFSDSQTLDATAVAALLSFLSIVVPLVPPQGIAAPKASEAVGVLVGLVGKEREGLAVASVRAAVKCLGVLLGFCDLEDWDSVKLGFETLLNFSVDRRPKVRRCAQDYLEKVFTSFKCSAVTKAASKLVLFLLKNHMPFAAKLSGLRAVDGSKDDKLMKPEHLEVLYMLDVVKISVPCLPEKVSSKIMSEIQKLMSSEFSVLTRHVHKIIEAFFETSRVEVVLPEMEKIVVSLASYVSLEDRNPLDTVMSAATFLKRALGVLHDRESSSWISNLPLVCGSIAGLLTSEASTASQASSILKELLSRHVDHKFLKDKPFDDELQESIEASAVKSICAVFENTLSALNGIPNEHILGVISVLFLKLEKLSYVFMKDIVLKLANLILANGSTSNTDHLRDCIGSAVIAMGPERILTLLPISLHDDFTCMNIWLIPILRDYVVGASLQYYMEHIVPLAKSFKRASHKVKKLAINQDLQAYAHDLWGLLPAFCRHPTDTYQNIGPLSETLIRFLKKDSFMHESIAVALQVLVSQNKSVLSTRTDAGESNSYAVKNYVLDSGNVPTYSKKTATKNIKALTSCSTELLMALTDLFVDSRPEKRSYLKDAIGCLASITDSSITKKILLSLFERFQFVDGEGDFEKMWSHNQALIDKEQGSLNSTEKDVQRRVILALASSFVEGAKEDLIDLIYKFIAHTFQVTNETVHREAYNTLSRILEEHALFSSSRFVELSALLLDLKSPVDIASLKSRFQCFHILMVHALKMSLEEENTKAFLFLNEIILTLKEGNEETRKAAYDMLLEISSSLRDSPGVSDPPYQKLITMIMGYFSGSSPQIKSGAVSALSVLVYKDADICLSMPDLVPSLLSLLHTKAVEVIKAVLGFVKVLVSCLQARDLRSLLSDIVNEVLRWSSVSRHHFRSKVSVIMEILIRKCGCAAVELVTPEKYKSFLKTVFENRRNKTSSKETGTGDMEMIHDYSSAEASDSMPEKKRKKFGSPSKENGSEEQRKTKREKKNNVRSSISNESHSSNVSGGALRSANRAKHFNNEKSMTGRSEGRQIKGNRNFNTGRKSGEKRKSVEQTNMGKKDEVAVHTPPNASKLRKHKKVCLILNDYWCYGRIEGFALHRCDWEGITIKTLVGRVYPLKLPTLPNRQNPLPLSLLLYRSSSMATIPYPALHKLTHVPEPTRPKSYSTRSKTLILCKKPKNDSAFKEKKQVLVDYDKGKHEVSTRVSGLRKADIPRRYRLRVQGDRSQKDWTVSEVVDKILKLDHRDDIDGLLNRWVGRFARKNFSVLIREITQTGSIQHSIQVFRWMKNQKNYCAQNDIYNMIIRLHARHNWTDQARGLFFEMQEWRCKADAETYNALINAHGRGGQWRWAMNIMEDMLHAAIPPSRSTYNNLINACGSSGNWREALKVCKKMTDNGVGPDLVTHNIVLSAYKNGAQYSKALSYFELMKGTHIRPDTTTLNIVIHCLVKLGQYAKAIDIFNSMREKRAECHPDIVTFTSIIHLYSVWGKIENCTAVFNTMLGEGLKPNIVSYNTLIAAYASHRMDKEALSVFNEIKQRGFSPDVVSYTSLLNAYGRSQKPKKAREVFDMIKRDNQKPNLVSYNALIDAYGSNGLLAEAVEALREMEQDGIQPNIVSICTLLAACGRCGQKVKIDAVLSASEQRGIELNTVAYNSAIGSYMNVGEYEKAINLYRLMRKKKVMPDCVTYTVLISGCCKMSNYTEALNFLDEMMYLKIPLSQEVYASVICAYSKQGQLGEAESLFNLMKMAGYCPDVVTYTAMLHAYNAAENWEKACALFQEMETNNFIPDTIACSALMRAFNKGGQPSKVLVLAEIMREKEIPFGDAIFFEMLSACSILRDWRTAVELIKLMEPSFAVVSAGVMNHLLHFLGKSGKTETMMKLFYKIVAAGTDVNFNTYSILLKNLLSAGNWRKYIEVLQWMEDAGIQPSNGMYRDISYFAQRSVGAECAATIQEKLEYLKGKVPDQNLVSK</sequence>
<feature type="domain" description="RRP12 HEAT" evidence="5">
    <location>
        <begin position="374"/>
        <end position="672"/>
    </location>
</feature>
<dbReference type="EMBL" id="CM017327">
    <property type="protein sequence ID" value="KAE8098770.1"/>
    <property type="molecule type" value="Genomic_DNA"/>
</dbReference>
<feature type="repeat" description="PPR" evidence="3">
    <location>
        <begin position="1995"/>
        <end position="2029"/>
    </location>
</feature>
<feature type="repeat" description="PPR" evidence="3">
    <location>
        <begin position="1855"/>
        <end position="1889"/>
    </location>
</feature>
<evidence type="ECO:0000259" key="6">
    <source>
        <dbReference type="Pfam" id="PF25772"/>
    </source>
</evidence>
<evidence type="ECO:0000256" key="4">
    <source>
        <dbReference type="SAM" id="MobiDB-lite"/>
    </source>
</evidence>
<evidence type="ECO:0000256" key="1">
    <source>
        <dbReference type="ARBA" id="ARBA00007690"/>
    </source>
</evidence>
<evidence type="ECO:0000313" key="7">
    <source>
        <dbReference type="EMBL" id="KAE8098770.1"/>
    </source>
</evidence>
<dbReference type="Pfam" id="PF01535">
    <property type="entry name" value="PPR"/>
    <property type="match status" value="2"/>
</dbReference>
<evidence type="ECO:0000313" key="8">
    <source>
        <dbReference type="Proteomes" id="UP000327013"/>
    </source>
</evidence>
<dbReference type="InterPro" id="IPR016024">
    <property type="entry name" value="ARM-type_fold"/>
</dbReference>
<feature type="repeat" description="PPR" evidence="3">
    <location>
        <begin position="1680"/>
        <end position="1714"/>
    </location>
</feature>
<feature type="repeat" description="PPR" evidence="3">
    <location>
        <begin position="1750"/>
        <end position="1784"/>
    </location>
</feature>
<dbReference type="Pfam" id="PF25772">
    <property type="entry name" value="HEAT_RRP12_N"/>
    <property type="match status" value="1"/>
</dbReference>
<feature type="region of interest" description="Disordered" evidence="4">
    <location>
        <begin position="1055"/>
        <end position="1173"/>
    </location>
</feature>
<feature type="repeat" description="PPR" evidence="3">
    <location>
        <begin position="1503"/>
        <end position="1537"/>
    </location>
</feature>
<feature type="repeat" description="PPR" evidence="3">
    <location>
        <begin position="1433"/>
        <end position="1467"/>
    </location>
</feature>
<feature type="domain" description="RRP12 N-terminal HEAT" evidence="6">
    <location>
        <begin position="22"/>
        <end position="305"/>
    </location>
</feature>
<dbReference type="Pfam" id="PF13812">
    <property type="entry name" value="PPR_3"/>
    <property type="match status" value="2"/>
</dbReference>
<accession>A0A5N6RKR7</accession>
<protein>
    <submittedName>
        <fullName evidence="7">Uncharacterized protein</fullName>
    </submittedName>
</protein>
<dbReference type="FunFam" id="1.25.40.10:FF:001209">
    <property type="entry name" value="Os07g0213300 protein"/>
    <property type="match status" value="1"/>
</dbReference>
<feature type="compositionally biased region" description="Polar residues" evidence="4">
    <location>
        <begin position="1"/>
        <end position="13"/>
    </location>
</feature>
<reference evidence="7 8" key="1">
    <citation type="submission" date="2019-06" db="EMBL/GenBank/DDBJ databases">
        <title>A chromosomal-level reference genome of Carpinus fangiana (Coryloideae, Betulaceae).</title>
        <authorList>
            <person name="Yang X."/>
            <person name="Wang Z."/>
            <person name="Zhang L."/>
            <person name="Hao G."/>
            <person name="Liu J."/>
            <person name="Yang Y."/>
        </authorList>
    </citation>
    <scope>NUCLEOTIDE SEQUENCE [LARGE SCALE GENOMIC DNA]</scope>
    <source>
        <strain evidence="7">Cfa_2016G</strain>
        <tissue evidence="7">Leaf</tissue>
    </source>
</reference>
<dbReference type="PROSITE" id="PS51375">
    <property type="entry name" value="PPR"/>
    <property type="match status" value="13"/>
</dbReference>
<feature type="compositionally biased region" description="Basic and acidic residues" evidence="4">
    <location>
        <begin position="1146"/>
        <end position="1166"/>
    </location>
</feature>
<feature type="repeat" description="PPR" evidence="3">
    <location>
        <begin position="1820"/>
        <end position="1854"/>
    </location>
</feature>
<feature type="repeat" description="PPR" evidence="3">
    <location>
        <begin position="1468"/>
        <end position="1502"/>
    </location>
</feature>
<dbReference type="OrthoDB" id="185373at2759"/>
<dbReference type="SUPFAM" id="SSF48371">
    <property type="entry name" value="ARM repeat"/>
    <property type="match status" value="1"/>
</dbReference>
<feature type="compositionally biased region" description="Low complexity" evidence="4">
    <location>
        <begin position="14"/>
        <end position="23"/>
    </location>
</feature>
<feature type="repeat" description="PPR" evidence="3">
    <location>
        <begin position="1785"/>
        <end position="1819"/>
    </location>
</feature>
<dbReference type="PANTHER" id="PTHR48412">
    <property type="entry name" value="ARM REPEAT SUPERFAMILY PROTEIN"/>
    <property type="match status" value="1"/>
</dbReference>
<keyword evidence="8" id="KW-1185">Reference proteome</keyword>
<dbReference type="InterPro" id="IPR011989">
    <property type="entry name" value="ARM-like"/>
</dbReference>
<dbReference type="InterPro" id="IPR011990">
    <property type="entry name" value="TPR-like_helical_dom_sf"/>
</dbReference>
<keyword evidence="2" id="KW-0677">Repeat</keyword>
<dbReference type="InterPro" id="IPR057860">
    <property type="entry name" value="HEAT_RRP12_N"/>
</dbReference>
<feature type="region of interest" description="Disordered" evidence="4">
    <location>
        <begin position="1"/>
        <end position="32"/>
    </location>
</feature>